<feature type="non-terminal residue" evidence="4">
    <location>
        <position position="450"/>
    </location>
</feature>
<dbReference type="PANTHER" id="PTHR10039">
    <property type="entry name" value="AMELOGENIN"/>
    <property type="match status" value="1"/>
</dbReference>
<dbReference type="InterPro" id="IPR056884">
    <property type="entry name" value="NPHP3-like_N"/>
</dbReference>
<gene>
    <name evidence="4" type="ORF">L873DRAFT_1713601</name>
</gene>
<dbReference type="AlphaFoldDB" id="A0A3N4IZF6"/>
<evidence type="ECO:0000256" key="1">
    <source>
        <dbReference type="ARBA" id="ARBA00022737"/>
    </source>
</evidence>
<dbReference type="OrthoDB" id="448455at2759"/>
<dbReference type="InterPro" id="IPR027417">
    <property type="entry name" value="P-loop_NTPase"/>
</dbReference>
<sequence>MDPIYSQRSGSGGNVNSHNINSCNKIINNTIVHNTRADDKPQILQWLSPLEPQKRHQQICDKRHEGVGEWIFGRDEYLKWRTENDGSHPVIFCEGDPGVGKTHLSSLVMDRLQDEAVRSQRDVKVIGLYCDYLDRKEQTVRNLLGALLKQVVCIGDILDDIYQAFEAAQGYLGGTGPQLSQLRQMLKTAIASREQVFICVDALDEASPEHRVDLLDALREVSRESPSIRIFLTGRPFVRRDVERCFPGVQVISVSPTTDDIKAYLTMKLDKDTVHGAMDNRLREDILRIIPQKISEIFLLVSLSIETILGETTISKRRKRLNEMTKRQNVGDVYTATLERIKAQNGSKSRLAMDALMWISHSERPLEPDELCEALGVELGTPDLDIDNVPSIRTIVECSLGLITVDSSPSEVRLVHFTLQEYLHANPTLFQGPHSKMAEVCLTYLNFNSI</sequence>
<organism evidence="4 5">
    <name type="scientific">Choiromyces venosus 120613-1</name>
    <dbReference type="NCBI Taxonomy" id="1336337"/>
    <lineage>
        <taxon>Eukaryota</taxon>
        <taxon>Fungi</taxon>
        <taxon>Dikarya</taxon>
        <taxon>Ascomycota</taxon>
        <taxon>Pezizomycotina</taxon>
        <taxon>Pezizomycetes</taxon>
        <taxon>Pezizales</taxon>
        <taxon>Tuberaceae</taxon>
        <taxon>Choiromyces</taxon>
    </lineage>
</organism>
<dbReference type="Pfam" id="PF22939">
    <property type="entry name" value="WHD_GPIID"/>
    <property type="match status" value="1"/>
</dbReference>
<dbReference type="SUPFAM" id="SSF52540">
    <property type="entry name" value="P-loop containing nucleoside triphosphate hydrolases"/>
    <property type="match status" value="1"/>
</dbReference>
<dbReference type="InterPro" id="IPR054471">
    <property type="entry name" value="GPIID_WHD"/>
</dbReference>
<evidence type="ECO:0000313" key="4">
    <source>
        <dbReference type="EMBL" id="RPA91543.1"/>
    </source>
</evidence>
<dbReference type="PANTHER" id="PTHR10039:SF15">
    <property type="entry name" value="NACHT DOMAIN-CONTAINING PROTEIN"/>
    <property type="match status" value="1"/>
</dbReference>
<dbReference type="Proteomes" id="UP000276215">
    <property type="component" value="Unassembled WGS sequence"/>
</dbReference>
<feature type="domain" description="GPI inositol-deacylase winged helix" evidence="2">
    <location>
        <begin position="348"/>
        <end position="425"/>
    </location>
</feature>
<accession>A0A3N4IZF6</accession>
<evidence type="ECO:0000259" key="2">
    <source>
        <dbReference type="Pfam" id="PF22939"/>
    </source>
</evidence>
<dbReference type="Pfam" id="PF24883">
    <property type="entry name" value="NPHP3_N"/>
    <property type="match status" value="1"/>
</dbReference>
<keyword evidence="1" id="KW-0677">Repeat</keyword>
<keyword evidence="5" id="KW-1185">Reference proteome</keyword>
<evidence type="ECO:0000313" key="5">
    <source>
        <dbReference type="Proteomes" id="UP000276215"/>
    </source>
</evidence>
<name>A0A3N4IZF6_9PEZI</name>
<evidence type="ECO:0000259" key="3">
    <source>
        <dbReference type="Pfam" id="PF24883"/>
    </source>
</evidence>
<feature type="domain" description="Nephrocystin 3-like N-terminal" evidence="3">
    <location>
        <begin position="66"/>
        <end position="235"/>
    </location>
</feature>
<protein>
    <submittedName>
        <fullName evidence="4">Uncharacterized protein</fullName>
    </submittedName>
</protein>
<reference evidence="4 5" key="1">
    <citation type="journal article" date="2018" name="Nat. Ecol. Evol.">
        <title>Pezizomycetes genomes reveal the molecular basis of ectomycorrhizal truffle lifestyle.</title>
        <authorList>
            <person name="Murat C."/>
            <person name="Payen T."/>
            <person name="Noel B."/>
            <person name="Kuo A."/>
            <person name="Morin E."/>
            <person name="Chen J."/>
            <person name="Kohler A."/>
            <person name="Krizsan K."/>
            <person name="Balestrini R."/>
            <person name="Da Silva C."/>
            <person name="Montanini B."/>
            <person name="Hainaut M."/>
            <person name="Levati E."/>
            <person name="Barry K.W."/>
            <person name="Belfiori B."/>
            <person name="Cichocki N."/>
            <person name="Clum A."/>
            <person name="Dockter R.B."/>
            <person name="Fauchery L."/>
            <person name="Guy J."/>
            <person name="Iotti M."/>
            <person name="Le Tacon F."/>
            <person name="Lindquist E.A."/>
            <person name="Lipzen A."/>
            <person name="Malagnac F."/>
            <person name="Mello A."/>
            <person name="Molinier V."/>
            <person name="Miyauchi S."/>
            <person name="Poulain J."/>
            <person name="Riccioni C."/>
            <person name="Rubini A."/>
            <person name="Sitrit Y."/>
            <person name="Splivallo R."/>
            <person name="Traeger S."/>
            <person name="Wang M."/>
            <person name="Zifcakova L."/>
            <person name="Wipf D."/>
            <person name="Zambonelli A."/>
            <person name="Paolocci F."/>
            <person name="Nowrousian M."/>
            <person name="Ottonello S."/>
            <person name="Baldrian P."/>
            <person name="Spatafora J.W."/>
            <person name="Henrissat B."/>
            <person name="Nagy L.G."/>
            <person name="Aury J.M."/>
            <person name="Wincker P."/>
            <person name="Grigoriev I.V."/>
            <person name="Bonfante P."/>
            <person name="Martin F.M."/>
        </authorList>
    </citation>
    <scope>NUCLEOTIDE SEQUENCE [LARGE SCALE GENOMIC DNA]</scope>
    <source>
        <strain evidence="4 5">120613-1</strain>
    </source>
</reference>
<dbReference type="Gene3D" id="3.40.50.300">
    <property type="entry name" value="P-loop containing nucleotide triphosphate hydrolases"/>
    <property type="match status" value="1"/>
</dbReference>
<dbReference type="EMBL" id="ML120493">
    <property type="protein sequence ID" value="RPA91543.1"/>
    <property type="molecule type" value="Genomic_DNA"/>
</dbReference>
<proteinExistence type="predicted"/>